<proteinExistence type="predicted"/>
<protein>
    <recommendedName>
        <fullName evidence="1">Xylose isomerase-like TIM barrel domain-containing protein</fullName>
    </recommendedName>
</protein>
<dbReference type="Pfam" id="PF01261">
    <property type="entry name" value="AP_endonuc_2"/>
    <property type="match status" value="1"/>
</dbReference>
<dbReference type="HOGENOM" id="CLU_061796_1_0_9"/>
<name>A0A0H3KA66_STAAE</name>
<dbReference type="Proteomes" id="UP000006386">
    <property type="component" value="Chromosome"/>
</dbReference>
<feature type="domain" description="Xylose isomerase-like TIM barrel" evidence="1">
    <location>
        <begin position="33"/>
        <end position="323"/>
    </location>
</feature>
<dbReference type="PANTHER" id="PTHR12110:SF21">
    <property type="entry name" value="XYLOSE ISOMERASE-LIKE TIM BARREL DOMAIN-CONTAINING PROTEIN"/>
    <property type="match status" value="1"/>
</dbReference>
<evidence type="ECO:0000313" key="2">
    <source>
        <dbReference type="EMBL" id="BAF66428.1"/>
    </source>
</evidence>
<dbReference type="PANTHER" id="PTHR12110">
    <property type="entry name" value="HYDROXYPYRUVATE ISOMERASE"/>
    <property type="match status" value="1"/>
</dbReference>
<dbReference type="SUPFAM" id="SSF51658">
    <property type="entry name" value="Xylose isomerase-like"/>
    <property type="match status" value="1"/>
</dbReference>
<gene>
    <name evidence="2" type="ordered locus">NWMN_0156</name>
</gene>
<organism evidence="2 3">
    <name type="scientific">Staphylococcus aureus (strain Newman)</name>
    <dbReference type="NCBI Taxonomy" id="426430"/>
    <lineage>
        <taxon>Bacteria</taxon>
        <taxon>Bacillati</taxon>
        <taxon>Bacillota</taxon>
        <taxon>Bacilli</taxon>
        <taxon>Bacillales</taxon>
        <taxon>Staphylococcaceae</taxon>
        <taxon>Staphylococcus</taxon>
    </lineage>
</organism>
<dbReference type="InterPro" id="IPR036237">
    <property type="entry name" value="Xyl_isomerase-like_sf"/>
</dbReference>
<sequence>MIQNSQYKKKECFSMKIGVFSVLFYDKNFEDMLDYVSESGLDMIEVGTGGNPGDKFCKLDELLENEDKRQAFMKSITDRGLQISGFSCHNNPISPDPIEAKEADETLRKTIRLANLLDVPVVNTFSGIAGSDDTAKKPNWPVTPWPTAYSEIYDYQWNEKLIPYWQDLAEFAKEQDVKIAIELHAGFLVHTPYTMLKLREATNEYIGANLDPSHLWWQGIDPIAAIRILGQANAIHHFHAKDTYINQENVNMYGLTDMQPYGNVATRAWTFRTVGYGHSPYVWADIISQLIINGYDYVLSIEHEDPIMSVEEGFQKACQTLKSVNIYDKPADMWWA</sequence>
<accession>A0A0H3KA66</accession>
<evidence type="ECO:0000259" key="1">
    <source>
        <dbReference type="Pfam" id="PF01261"/>
    </source>
</evidence>
<dbReference type="InterPro" id="IPR050312">
    <property type="entry name" value="IolE/XylAMocC-like"/>
</dbReference>
<dbReference type="Gene3D" id="3.20.20.150">
    <property type="entry name" value="Divalent-metal-dependent TIM barrel enzymes"/>
    <property type="match status" value="1"/>
</dbReference>
<dbReference type="EMBL" id="AP009351">
    <property type="protein sequence ID" value="BAF66428.1"/>
    <property type="molecule type" value="Genomic_DNA"/>
</dbReference>
<dbReference type="KEGG" id="sae:NWMN_0156"/>
<reference evidence="2 3" key="1">
    <citation type="journal article" date="2008" name="J. Bacteriol.">
        <title>Genome sequence of Staphylococcus aureus strain Newman and comparative analysis of staphylococcal genomes: polymorphism and evolution of two major pathogenicity islands.</title>
        <authorList>
            <person name="Baba T."/>
            <person name="Bae T."/>
            <person name="Schneewind O."/>
            <person name="Takeuchi F."/>
            <person name="Hiramatsu K."/>
        </authorList>
    </citation>
    <scope>NUCLEOTIDE SEQUENCE [LARGE SCALE GENOMIC DNA]</scope>
    <source>
        <strain evidence="2 3">Newman</strain>
    </source>
</reference>
<evidence type="ECO:0000313" key="3">
    <source>
        <dbReference type="Proteomes" id="UP000006386"/>
    </source>
</evidence>
<dbReference type="InterPro" id="IPR013022">
    <property type="entry name" value="Xyl_isomerase-like_TIM-brl"/>
</dbReference>
<dbReference type="AlphaFoldDB" id="A0A0H3KA66"/>